<dbReference type="SUPFAM" id="SSF46689">
    <property type="entry name" value="Homeodomain-like"/>
    <property type="match status" value="1"/>
</dbReference>
<proteinExistence type="predicted"/>
<evidence type="ECO:0000256" key="2">
    <source>
        <dbReference type="ARBA" id="ARBA00023125"/>
    </source>
</evidence>
<keyword evidence="7" id="KW-1185">Reference proteome</keyword>
<dbReference type="SUPFAM" id="SSF48498">
    <property type="entry name" value="Tetracyclin repressor-like, C-terminal domain"/>
    <property type="match status" value="1"/>
</dbReference>
<evidence type="ECO:0000313" key="6">
    <source>
        <dbReference type="EMBL" id="QWF69855.1"/>
    </source>
</evidence>
<dbReference type="EMBL" id="CP073754">
    <property type="protein sequence ID" value="QWF69855.1"/>
    <property type="molecule type" value="Genomic_DNA"/>
</dbReference>
<dbReference type="AlphaFoldDB" id="A0A975MLP3"/>
<evidence type="ECO:0000313" key="7">
    <source>
        <dbReference type="Proteomes" id="UP000676649"/>
    </source>
</evidence>
<evidence type="ECO:0000256" key="4">
    <source>
        <dbReference type="PROSITE-ProRule" id="PRU00335"/>
    </source>
</evidence>
<dbReference type="InterPro" id="IPR011075">
    <property type="entry name" value="TetR_C"/>
</dbReference>
<dbReference type="Pfam" id="PF16925">
    <property type="entry name" value="TetR_C_13"/>
    <property type="match status" value="1"/>
</dbReference>
<dbReference type="InterPro" id="IPR036271">
    <property type="entry name" value="Tet_transcr_reg_TetR-rel_C_sf"/>
</dbReference>
<keyword evidence="2 4" id="KW-0238">DNA-binding</keyword>
<dbReference type="GO" id="GO:0003677">
    <property type="term" value="F:DNA binding"/>
    <property type="evidence" value="ECO:0007669"/>
    <property type="project" value="UniProtKB-UniRule"/>
</dbReference>
<dbReference type="KEGG" id="mpad:KEF85_10830"/>
<dbReference type="InterPro" id="IPR009057">
    <property type="entry name" value="Homeodomain-like_sf"/>
</dbReference>
<evidence type="ECO:0000259" key="5">
    <source>
        <dbReference type="PROSITE" id="PS50977"/>
    </source>
</evidence>
<sequence>MSHNLKAKILETASELFYSQGIKATGVETIVKAAGTTKMTLYKHFPAKDDLIIAFLRKRDADFTSWFVEQVNSKAQQPKDQLLAIFDIIGLWLDIPQFRGCAFINASAEFPVENNPVQQVSAEFYQKFRDYIADLARQAGAEHPDNLAQQLALLIEGAIVSEQMKRGGGASVSARQAAEILINVAVPGSSRLAGGQ</sequence>
<feature type="domain" description="HTH tetR-type" evidence="5">
    <location>
        <begin position="3"/>
        <end position="63"/>
    </location>
</feature>
<gene>
    <name evidence="6" type="ORF">KEF85_10830</name>
</gene>
<keyword evidence="3" id="KW-0804">Transcription</keyword>
<dbReference type="PROSITE" id="PS50977">
    <property type="entry name" value="HTH_TETR_2"/>
    <property type="match status" value="1"/>
</dbReference>
<evidence type="ECO:0000256" key="1">
    <source>
        <dbReference type="ARBA" id="ARBA00023015"/>
    </source>
</evidence>
<dbReference type="Pfam" id="PF00440">
    <property type="entry name" value="TetR_N"/>
    <property type="match status" value="1"/>
</dbReference>
<dbReference type="Gene3D" id="1.10.357.10">
    <property type="entry name" value="Tetracycline Repressor, domain 2"/>
    <property type="match status" value="1"/>
</dbReference>
<dbReference type="PANTHER" id="PTHR47506">
    <property type="entry name" value="TRANSCRIPTIONAL REGULATORY PROTEIN"/>
    <property type="match status" value="1"/>
</dbReference>
<dbReference type="RefSeq" id="WP_215580413.1">
    <property type="nucleotide sequence ID" value="NZ_CP073754.1"/>
</dbReference>
<accession>A0A975MLP3</accession>
<feature type="DNA-binding region" description="H-T-H motif" evidence="4">
    <location>
        <begin position="26"/>
        <end position="45"/>
    </location>
</feature>
<dbReference type="Proteomes" id="UP000676649">
    <property type="component" value="Chromosome"/>
</dbReference>
<protein>
    <submittedName>
        <fullName evidence="6">TetR/AcrR family transcriptional regulator</fullName>
    </submittedName>
</protein>
<name>A0A975MLP3_9GAMM</name>
<dbReference type="PRINTS" id="PR00455">
    <property type="entry name" value="HTHTETR"/>
</dbReference>
<organism evidence="6 7">
    <name type="scientific">Methylomonas paludis</name>
    <dbReference type="NCBI Taxonomy" id="1173101"/>
    <lineage>
        <taxon>Bacteria</taxon>
        <taxon>Pseudomonadati</taxon>
        <taxon>Pseudomonadota</taxon>
        <taxon>Gammaproteobacteria</taxon>
        <taxon>Methylococcales</taxon>
        <taxon>Methylococcaceae</taxon>
        <taxon>Methylomonas</taxon>
    </lineage>
</organism>
<dbReference type="PANTHER" id="PTHR47506:SF1">
    <property type="entry name" value="HTH-TYPE TRANSCRIPTIONAL REGULATOR YJDC"/>
    <property type="match status" value="1"/>
</dbReference>
<keyword evidence="1" id="KW-0805">Transcription regulation</keyword>
<reference evidence="6" key="1">
    <citation type="submission" date="2021-04" db="EMBL/GenBank/DDBJ databases">
        <title>Draft genome sequence data of methanotrophic Methylovulum sp. strain S1L and Methylomonas sp. strain S2AM isolated from boreal lake water columns.</title>
        <authorList>
            <person name="Rissanen A.J."/>
            <person name="Mangayil R."/>
            <person name="Svenning M.M."/>
            <person name="Khanongnuch R."/>
        </authorList>
    </citation>
    <scope>NUCLEOTIDE SEQUENCE</scope>
    <source>
        <strain evidence="6">S2AM</strain>
    </source>
</reference>
<evidence type="ECO:0000256" key="3">
    <source>
        <dbReference type="ARBA" id="ARBA00023163"/>
    </source>
</evidence>
<dbReference type="InterPro" id="IPR001647">
    <property type="entry name" value="HTH_TetR"/>
</dbReference>